<feature type="transmembrane region" description="Helical" evidence="8">
    <location>
        <begin position="27"/>
        <end position="50"/>
    </location>
</feature>
<dbReference type="PANTHER" id="PTHR42718:SF46">
    <property type="entry name" value="BLR6921 PROTEIN"/>
    <property type="match status" value="1"/>
</dbReference>
<keyword evidence="2" id="KW-0813">Transport</keyword>
<feature type="transmembrane region" description="Helical" evidence="8">
    <location>
        <begin position="312"/>
        <end position="334"/>
    </location>
</feature>
<evidence type="ECO:0000256" key="3">
    <source>
        <dbReference type="ARBA" id="ARBA00022475"/>
    </source>
</evidence>
<comment type="subcellular location">
    <subcellularLocation>
        <location evidence="1">Cell membrane</location>
        <topology evidence="1">Multi-pass membrane protein</topology>
    </subcellularLocation>
</comment>
<evidence type="ECO:0000256" key="6">
    <source>
        <dbReference type="ARBA" id="ARBA00023136"/>
    </source>
</evidence>
<keyword evidence="5 8" id="KW-1133">Transmembrane helix</keyword>
<keyword evidence="4 8" id="KW-0812">Transmembrane</keyword>
<sequence length="507" mass="52521">MSSNSASAQTGAPSSVPTARLAGRTGIALTIIVVCQLMIVLDMMIVQIALPDMKSSLGLSTASMSWVINAYTLAFGGLLLLGGRAGDILGRRRVFLIGVAVFTLASFAGGLATEDWQLLAARAVQGAGGAMAAPNTLALIMSIFEEGPKRARAIAMYSVVGGSGAAIGLILGGVLTDVASWRWVMFVNVPIGVAVFLLTPLFISETEKHSGRFDLAGALTSTAGMVALVYGVTHASESGWTDTSTLVAFALAVVLLPSFVAIERTARQPVVSLKLFLDRTRASSYIAMLLIQGSMIGMLFFLSQFVQQIFDYSPLTAGLCFLPVAAVLVPVAGMVTKLVAQVGSKVLVIAGAVLLTGANWWLSRLDEGSSYWADLLPPMLIFGVGMALATIPPTMLALSGVAPEESGSASSVLNALQQVGGSLGLAVLVTVFTEGGHRAADDATPGQDPSTLSDRILVGSVEWGFLAATCFAAATIVVALFFLSRRQEQERAAGAPEQAPGAASVHV</sequence>
<evidence type="ECO:0000256" key="8">
    <source>
        <dbReference type="SAM" id="Phobius"/>
    </source>
</evidence>
<feature type="transmembrane region" description="Helical" evidence="8">
    <location>
        <begin position="463"/>
        <end position="483"/>
    </location>
</feature>
<dbReference type="GO" id="GO:0046677">
    <property type="term" value="P:response to antibiotic"/>
    <property type="evidence" value="ECO:0007669"/>
    <property type="project" value="UniProtKB-KW"/>
</dbReference>
<name>A1C187_9ACTN</name>
<keyword evidence="3" id="KW-1003">Cell membrane</keyword>
<dbReference type="InterPro" id="IPR004638">
    <property type="entry name" value="EmrB-like"/>
</dbReference>
<feature type="transmembrane region" description="Helical" evidence="8">
    <location>
        <begin position="181"/>
        <end position="203"/>
    </location>
</feature>
<feature type="transmembrane region" description="Helical" evidence="8">
    <location>
        <begin position="283"/>
        <end position="306"/>
    </location>
</feature>
<evidence type="ECO:0000256" key="1">
    <source>
        <dbReference type="ARBA" id="ARBA00004651"/>
    </source>
</evidence>
<feature type="transmembrane region" description="Helical" evidence="8">
    <location>
        <begin position="62"/>
        <end position="82"/>
    </location>
</feature>
<dbReference type="Gene3D" id="1.20.1250.20">
    <property type="entry name" value="MFS general substrate transporter like domains"/>
    <property type="match status" value="1"/>
</dbReference>
<dbReference type="InterPro" id="IPR011701">
    <property type="entry name" value="MFS"/>
</dbReference>
<dbReference type="PANTHER" id="PTHR42718">
    <property type="entry name" value="MAJOR FACILITATOR SUPERFAMILY MULTIDRUG TRANSPORTER MFSC"/>
    <property type="match status" value="1"/>
</dbReference>
<dbReference type="Pfam" id="PF07690">
    <property type="entry name" value="MFS_1"/>
    <property type="match status" value="1"/>
</dbReference>
<feature type="transmembrane region" description="Helical" evidence="8">
    <location>
        <begin position="94"/>
        <end position="112"/>
    </location>
</feature>
<reference evidence="10" key="1">
    <citation type="submission" date="2006-08" db="EMBL/GenBank/DDBJ databases">
        <title>Cloning and heterologous expression of the aranciamycin biosynthetic gene cluster revealed a new flexible glycosyltransferase.</title>
        <authorList>
            <person name="Luzhetskyy A."/>
            <person name="Mayer A."/>
            <person name="Hoffman J."/>
            <person name="Wohlert S."/>
            <person name="Vente A."/>
            <person name="Bechthold A."/>
        </authorList>
    </citation>
    <scope>NUCLEOTIDE SEQUENCE</scope>
</reference>
<dbReference type="CDD" id="cd17321">
    <property type="entry name" value="MFS_MMR_MDR_like"/>
    <property type="match status" value="1"/>
</dbReference>
<dbReference type="InterPro" id="IPR036259">
    <property type="entry name" value="MFS_trans_sf"/>
</dbReference>
<keyword evidence="7" id="KW-0046">Antibiotic resistance</keyword>
<keyword evidence="6 8" id="KW-0472">Membrane</keyword>
<protein>
    <submittedName>
        <fullName evidence="10">Transmembrane efflux protein</fullName>
    </submittedName>
</protein>
<feature type="transmembrane region" description="Helical" evidence="8">
    <location>
        <begin position="245"/>
        <end position="262"/>
    </location>
</feature>
<evidence type="ECO:0000256" key="2">
    <source>
        <dbReference type="ARBA" id="ARBA00022448"/>
    </source>
</evidence>
<evidence type="ECO:0000256" key="7">
    <source>
        <dbReference type="ARBA" id="ARBA00023251"/>
    </source>
</evidence>
<evidence type="ECO:0000313" key="10">
    <source>
        <dbReference type="EMBL" id="ABL09967.1"/>
    </source>
</evidence>
<evidence type="ECO:0000256" key="4">
    <source>
        <dbReference type="ARBA" id="ARBA00022692"/>
    </source>
</evidence>
<feature type="transmembrane region" description="Helical" evidence="8">
    <location>
        <begin position="156"/>
        <end position="175"/>
    </location>
</feature>
<dbReference type="Gene3D" id="1.20.1720.10">
    <property type="entry name" value="Multidrug resistance protein D"/>
    <property type="match status" value="1"/>
</dbReference>
<evidence type="ECO:0000256" key="5">
    <source>
        <dbReference type="ARBA" id="ARBA00022989"/>
    </source>
</evidence>
<dbReference type="EMBL" id="DQ915964">
    <property type="protein sequence ID" value="ABL09967.1"/>
    <property type="molecule type" value="Genomic_DNA"/>
</dbReference>
<dbReference type="NCBIfam" id="TIGR00711">
    <property type="entry name" value="efflux_EmrB"/>
    <property type="match status" value="1"/>
</dbReference>
<evidence type="ECO:0000259" key="9">
    <source>
        <dbReference type="PROSITE" id="PS50850"/>
    </source>
</evidence>
<dbReference type="GO" id="GO:0005886">
    <property type="term" value="C:plasma membrane"/>
    <property type="evidence" value="ECO:0007669"/>
    <property type="project" value="UniProtKB-SubCell"/>
</dbReference>
<proteinExistence type="predicted"/>
<organism evidence="10">
    <name type="scientific">Streptomyces echinatus</name>
    <dbReference type="NCBI Taxonomy" id="67293"/>
    <lineage>
        <taxon>Bacteria</taxon>
        <taxon>Bacillati</taxon>
        <taxon>Actinomycetota</taxon>
        <taxon>Actinomycetes</taxon>
        <taxon>Kitasatosporales</taxon>
        <taxon>Streptomycetaceae</taxon>
        <taxon>Streptomyces</taxon>
    </lineage>
</organism>
<accession>A1C187</accession>
<feature type="transmembrane region" description="Helical" evidence="8">
    <location>
        <begin position="215"/>
        <end position="233"/>
    </location>
</feature>
<feature type="transmembrane region" description="Helical" evidence="8">
    <location>
        <begin position="411"/>
        <end position="432"/>
    </location>
</feature>
<dbReference type="PROSITE" id="PS50850">
    <property type="entry name" value="MFS"/>
    <property type="match status" value="1"/>
</dbReference>
<dbReference type="SUPFAM" id="SSF103473">
    <property type="entry name" value="MFS general substrate transporter"/>
    <property type="match status" value="1"/>
</dbReference>
<feature type="transmembrane region" description="Helical" evidence="8">
    <location>
        <begin position="346"/>
        <end position="363"/>
    </location>
</feature>
<dbReference type="GO" id="GO:0022857">
    <property type="term" value="F:transmembrane transporter activity"/>
    <property type="evidence" value="ECO:0007669"/>
    <property type="project" value="InterPro"/>
</dbReference>
<dbReference type="AlphaFoldDB" id="A1C187"/>
<feature type="domain" description="Major facilitator superfamily (MFS) profile" evidence="9">
    <location>
        <begin position="28"/>
        <end position="487"/>
    </location>
</feature>
<feature type="transmembrane region" description="Helical" evidence="8">
    <location>
        <begin position="375"/>
        <end position="399"/>
    </location>
</feature>
<dbReference type="InterPro" id="IPR020846">
    <property type="entry name" value="MFS_dom"/>
</dbReference>
<feature type="transmembrane region" description="Helical" evidence="8">
    <location>
        <begin position="124"/>
        <end position="144"/>
    </location>
</feature>